<dbReference type="Gene3D" id="3.40.50.150">
    <property type="entry name" value="Vaccinia Virus protein VP39"/>
    <property type="match status" value="1"/>
</dbReference>
<evidence type="ECO:0000259" key="7">
    <source>
        <dbReference type="Pfam" id="PF20466"/>
    </source>
</evidence>
<dbReference type="InterPro" id="IPR046817">
    <property type="entry name" value="MmeI_N"/>
</dbReference>
<dbReference type="SUPFAM" id="SSF53335">
    <property type="entry name" value="S-adenosyl-L-methionine-dependent methyltransferases"/>
    <property type="match status" value="1"/>
</dbReference>
<accession>A0A345ILG4</accession>
<evidence type="ECO:0000256" key="3">
    <source>
        <dbReference type="ARBA" id="ARBA00022679"/>
    </source>
</evidence>
<dbReference type="InterPro" id="IPR046819">
    <property type="entry name" value="MmeI_hel"/>
</dbReference>
<dbReference type="PANTHER" id="PTHR33841">
    <property type="entry name" value="DNA METHYLTRANSFERASE YEEA-RELATED"/>
    <property type="match status" value="1"/>
</dbReference>
<dbReference type="GO" id="GO:0003676">
    <property type="term" value="F:nucleic acid binding"/>
    <property type="evidence" value="ECO:0007669"/>
    <property type="project" value="InterPro"/>
</dbReference>
<dbReference type="PROSITE" id="PS00092">
    <property type="entry name" value="N6_MTASE"/>
    <property type="match status" value="1"/>
</dbReference>
<sequence length="1144" mass="128263">MTPEEFITRWSPSGGAERANYVLFLSELCDLLGVPKPDPTQADEAKNAYVFEKDVPDLHDDGGLSQRRIDLYRRGAFILEAKQGVEKEATAEEALLSTKGKKKKGHGTRGTKGWDTFMRRAREQAERYAHLLPASEGRPPFLLVVDVGHVIEVYAEFTRTGGAYLPFPSARAHQIQLADLARPEVRELLRTIWLDPLSLDPSIHAAEVTKDVARKLAEISRSMEGQPDAQGQAMTPERVSQFLMRMIFTMFAEDVGLLPNTKFRDKLKSLLGRPQAFIPTITDLWQAMAKGGYSVALDAQIKHFNGGLFEGVEVLPVTDGQLKLFIEAAESDWSRVEPSIFGTLVERALNPRERHRLGAHYTPRAYVERLVHQVVMEPLREDWRTVQVQVQDTLDRGNGDDKARARAQQLVAQFHAQLRQTQVLDPACGTGNFIYVSMELIKRLEAEVIETLVALGGLPPLIEVNPEQFHGIEVNPRAASVAELVLWIGYLQLYAREHGNAAPPEPILRAFHNIENRDAVLSYSHTTPKVDRDGQPVTRWDGVTFRRHPVTGDPVPDERAQIPEEVYHNPMTTEWPKADFIVGNPPFIGSKRMRELLGNGYVDALQRVFADVPQATDFVLRWWYKAALLTRQEEVRRFGFITTNSISQAFNRRAIEPHLNADVRPLSLVYVTPDHPWVDESDGAAVRIASTVGELGQRPGLLARVVKEYDEAAEGDLVAEFAFETGVIHADLSIGADLTETQPLMANLGLCAVGMKTIGAGFLVERTKAEALGLGQDNRIRPYINGRDLMGRTRGVYVIDLFGVSEEDVRDQYPKLYQHLRNAVYDIRRQNNNRVFRDLWWVIGHPRPIFREFTRGLKRYVVTLETAKHQVFQFLDSSIVPDSTIVTFGTEDAFHLGVLSSRVHVTWALAQGGTLEDRPRYNKTRCFETFPFPAATPEQQQRIRDLAERLDAHRKARLAEHPKLTMTDMYNALAALRAGQPLEGKLKTAHDQGLVTTLRQLHDDLDVAVLAAYGWPTGLDEQGLLERLAALNAERVQEEKAGRIRYLRPAYQDPHGTAQENLGMAVASRPAKAAQVMPFPTALPLQVQAVRSALMQAGQALSPQEVAQAFQGAKEKQVEDIMQTLVLLGQAHLREHNGEVRYAA</sequence>
<dbReference type="RefSeq" id="WP_114673214.1">
    <property type="nucleotide sequence ID" value="NZ_CP031162.1"/>
</dbReference>
<name>A0A345ILG4_9DEIO</name>
<evidence type="ECO:0000259" key="6">
    <source>
        <dbReference type="Pfam" id="PF20465"/>
    </source>
</evidence>
<dbReference type="Pfam" id="PF20464">
    <property type="entry name" value="MmeI_N"/>
    <property type="match status" value="1"/>
</dbReference>
<feature type="domain" description="MmeI-like DNA-methyltransferase" evidence="8">
    <location>
        <begin position="406"/>
        <end position="686"/>
    </location>
</feature>
<dbReference type="InterPro" id="IPR002052">
    <property type="entry name" value="DNA_methylase_N6_adenine_CS"/>
</dbReference>
<evidence type="ECO:0000256" key="2">
    <source>
        <dbReference type="ARBA" id="ARBA00022603"/>
    </source>
</evidence>
<geneLocation type="plasmid" evidence="10">
    <name>pdrdiv</name>
</geneLocation>
<dbReference type="InterPro" id="IPR046820">
    <property type="entry name" value="MmeI_TRD"/>
</dbReference>
<dbReference type="GO" id="GO:0009007">
    <property type="term" value="F:site-specific DNA-methyltransferase (adenine-specific) activity"/>
    <property type="evidence" value="ECO:0007669"/>
    <property type="project" value="UniProtKB-EC"/>
</dbReference>
<dbReference type="EMBL" id="CP031162">
    <property type="protein sequence ID" value="AXH00537.1"/>
    <property type="molecule type" value="Genomic_DNA"/>
</dbReference>
<evidence type="ECO:0000313" key="10">
    <source>
        <dbReference type="Proteomes" id="UP000253744"/>
    </source>
</evidence>
<feature type="domain" description="MmeI-like target recognition" evidence="7">
    <location>
        <begin position="867"/>
        <end position="934"/>
    </location>
</feature>
<dbReference type="InterPro" id="IPR046816">
    <property type="entry name" value="MmeI_Mtase"/>
</dbReference>
<dbReference type="PANTHER" id="PTHR33841:SF1">
    <property type="entry name" value="DNA METHYLTRANSFERASE A"/>
    <property type="match status" value="1"/>
</dbReference>
<dbReference type="Proteomes" id="UP000253744">
    <property type="component" value="Plasmid pDrdIV"/>
</dbReference>
<keyword evidence="2 9" id="KW-0489">Methyltransferase</keyword>
<organism evidence="9 10">
    <name type="scientific">Deinococcus wulumuqiensis</name>
    <dbReference type="NCBI Taxonomy" id="980427"/>
    <lineage>
        <taxon>Bacteria</taxon>
        <taxon>Thermotogati</taxon>
        <taxon>Deinococcota</taxon>
        <taxon>Deinococci</taxon>
        <taxon>Deinococcales</taxon>
        <taxon>Deinococcaceae</taxon>
        <taxon>Deinococcus</taxon>
    </lineage>
</organism>
<evidence type="ECO:0000259" key="8">
    <source>
        <dbReference type="Pfam" id="PF20473"/>
    </source>
</evidence>
<dbReference type="AlphaFoldDB" id="A0A345ILG4"/>
<protein>
    <recommendedName>
        <fullName evidence="1">site-specific DNA-methyltransferase (adenine-specific)</fullName>
        <ecNumber evidence="1">2.1.1.72</ecNumber>
    </recommendedName>
</protein>
<evidence type="ECO:0000256" key="1">
    <source>
        <dbReference type="ARBA" id="ARBA00011900"/>
    </source>
</evidence>
<evidence type="ECO:0000313" key="9">
    <source>
        <dbReference type="EMBL" id="AXH00537.1"/>
    </source>
</evidence>
<comment type="catalytic activity">
    <reaction evidence="4">
        <text>a 2'-deoxyadenosine in DNA + S-adenosyl-L-methionine = an N(6)-methyl-2'-deoxyadenosine in DNA + S-adenosyl-L-homocysteine + H(+)</text>
        <dbReference type="Rhea" id="RHEA:15197"/>
        <dbReference type="Rhea" id="RHEA-COMP:12418"/>
        <dbReference type="Rhea" id="RHEA-COMP:12419"/>
        <dbReference type="ChEBI" id="CHEBI:15378"/>
        <dbReference type="ChEBI" id="CHEBI:57856"/>
        <dbReference type="ChEBI" id="CHEBI:59789"/>
        <dbReference type="ChEBI" id="CHEBI:90615"/>
        <dbReference type="ChEBI" id="CHEBI:90616"/>
        <dbReference type="EC" id="2.1.1.72"/>
    </reaction>
</comment>
<dbReference type="REBASE" id="15492">
    <property type="entry name" value="DrdIV"/>
</dbReference>
<dbReference type="EC" id="2.1.1.72" evidence="1"/>
<dbReference type="PRINTS" id="PR00507">
    <property type="entry name" value="N12N6MTFRASE"/>
</dbReference>
<gene>
    <name evidence="9" type="ORF">DVJ83_15260</name>
</gene>
<dbReference type="Pfam" id="PF20466">
    <property type="entry name" value="MmeI_TRD"/>
    <property type="match status" value="1"/>
</dbReference>
<evidence type="ECO:0000256" key="4">
    <source>
        <dbReference type="ARBA" id="ARBA00047942"/>
    </source>
</evidence>
<feature type="domain" description="MmeI-like N-terminal" evidence="5">
    <location>
        <begin position="2"/>
        <end position="224"/>
    </location>
</feature>
<dbReference type="InterPro" id="IPR029063">
    <property type="entry name" value="SAM-dependent_MTases_sf"/>
</dbReference>
<evidence type="ECO:0000259" key="5">
    <source>
        <dbReference type="Pfam" id="PF20464"/>
    </source>
</evidence>
<keyword evidence="3 9" id="KW-0808">Transferase</keyword>
<dbReference type="GO" id="GO:0032259">
    <property type="term" value="P:methylation"/>
    <property type="evidence" value="ECO:0007669"/>
    <property type="project" value="UniProtKB-KW"/>
</dbReference>
<reference evidence="9 10" key="1">
    <citation type="submission" date="2018-07" db="EMBL/GenBank/DDBJ databases">
        <title>Complete Genome and Methylome Analysis of Deinococcus wulumuqiensis NEB 479.</title>
        <authorList>
            <person name="Fomenkov A."/>
            <person name="Luyten Y."/>
            <person name="Vincze T."/>
            <person name="Anton B.P."/>
            <person name="Clark T."/>
            <person name="Roberts R.J."/>
            <person name="Morgan R.D."/>
        </authorList>
    </citation>
    <scope>NUCLEOTIDE SEQUENCE [LARGE SCALE GENOMIC DNA]</scope>
    <source>
        <strain evidence="9 10">NEB 479</strain>
        <plasmid evidence="10">Plasmid pdrdiv</plasmid>
    </source>
</reference>
<proteinExistence type="predicted"/>
<feature type="domain" description="MmeI-like helicase spacer" evidence="6">
    <location>
        <begin position="238"/>
        <end position="309"/>
    </location>
</feature>
<dbReference type="KEGG" id="dwu:DVJ83_15260"/>
<dbReference type="Pfam" id="PF20473">
    <property type="entry name" value="MmeI_Mtase"/>
    <property type="match status" value="1"/>
</dbReference>
<dbReference type="InterPro" id="IPR050953">
    <property type="entry name" value="N4_N6_ade-DNA_methylase"/>
</dbReference>
<keyword evidence="9" id="KW-0614">Plasmid</keyword>
<dbReference type="Pfam" id="PF20465">
    <property type="entry name" value="MmeI_hel"/>
    <property type="match status" value="1"/>
</dbReference>